<dbReference type="GO" id="GO:0005525">
    <property type="term" value="F:GTP binding"/>
    <property type="evidence" value="ECO:0007669"/>
    <property type="project" value="UniProtKB-UniRule"/>
</dbReference>
<feature type="transmembrane region" description="Helical" evidence="5">
    <location>
        <begin position="86"/>
        <end position="106"/>
    </location>
</feature>
<dbReference type="PANTHER" id="PTHR30314:SF3">
    <property type="entry name" value="MITOCHONDRIAL DIVISION PROTEIN FSZA"/>
    <property type="match status" value="1"/>
</dbReference>
<dbReference type="SUPFAM" id="SSF55307">
    <property type="entry name" value="Tubulin C-terminal domain-like"/>
    <property type="match status" value="1"/>
</dbReference>
<evidence type="ECO:0000259" key="7">
    <source>
        <dbReference type="SMART" id="SM00865"/>
    </source>
</evidence>
<feature type="domain" description="Tubulin/FtsZ GTPase" evidence="6">
    <location>
        <begin position="6"/>
        <end position="193"/>
    </location>
</feature>
<dbReference type="Pfam" id="PF12327">
    <property type="entry name" value="FtsZ_C"/>
    <property type="match status" value="1"/>
</dbReference>
<sequence>MKDKMSIKVIGIGGMGINFVNFMIASNVRKIEYITIDTDSRNSNFSRAEKKIFLDTGVKECTREQAERVAFQCENQFRELLKGTDILFLVAGVGGATGSGIMPIILEVAKKLGIFTISIVARPFYLEGFETLKIANAGMKKIEQITDSLIVIPNEKLYNHIDRKKPLEEAYAKVNEIIKEGIESIANILTEVGFMNIDLLDIKAVLQNSKDTIIRIGEGKGDNAVDKIMEQLMENNLFEGKLENARKVLINFTAGHDVSLSDIGQITEKISGIVNNKNVNLIWGVIMKQNYDKTQKIKTVVISSA</sequence>
<comment type="similarity">
    <text evidence="1 4">Belongs to the FtsZ family.</text>
</comment>
<dbReference type="GO" id="GO:0051258">
    <property type="term" value="P:protein polymerization"/>
    <property type="evidence" value="ECO:0007669"/>
    <property type="project" value="UniProtKB-UniRule"/>
</dbReference>
<dbReference type="GO" id="GO:0005737">
    <property type="term" value="C:cytoplasm"/>
    <property type="evidence" value="ECO:0007669"/>
    <property type="project" value="UniProtKB-SubCell"/>
</dbReference>
<evidence type="ECO:0000256" key="2">
    <source>
        <dbReference type="ARBA" id="ARBA00022741"/>
    </source>
</evidence>
<name>A0A510JHJ5_9FUSO</name>
<dbReference type="InterPro" id="IPR003008">
    <property type="entry name" value="Tubulin_FtsZ_GTPase"/>
</dbReference>
<keyword evidence="5" id="KW-0812">Transmembrane</keyword>
<evidence type="ECO:0000256" key="3">
    <source>
        <dbReference type="ARBA" id="ARBA00023134"/>
    </source>
</evidence>
<dbReference type="HAMAP" id="MF_00909">
    <property type="entry name" value="FtsZ"/>
    <property type="match status" value="1"/>
</dbReference>
<dbReference type="Proteomes" id="UP000321892">
    <property type="component" value="Chromosome"/>
</dbReference>
<gene>
    <name evidence="4" type="primary">ftsZ</name>
    <name evidence="8" type="ORF">JCM16775_1365</name>
</gene>
<dbReference type="RefSeq" id="WP_026746253.1">
    <property type="nucleotide sequence ID" value="NZ_AP019823.1"/>
</dbReference>
<comment type="subcellular location">
    <subcellularLocation>
        <location evidence="4">Cytoplasm</location>
    </subcellularLocation>
    <text evidence="4">Assembles at midcell at the inner surface of the cytoplasmic membrane.</text>
</comment>
<dbReference type="EMBL" id="AP019823">
    <property type="protein sequence ID" value="BBM38656.1"/>
    <property type="molecule type" value="Genomic_DNA"/>
</dbReference>
<protein>
    <recommendedName>
        <fullName evidence="4">Cell division protein FtsZ</fullName>
    </recommendedName>
</protein>
<keyword evidence="4" id="KW-0132">Cell division</keyword>
<feature type="binding site" evidence="4">
    <location>
        <position position="127"/>
    </location>
    <ligand>
        <name>GTP</name>
        <dbReference type="ChEBI" id="CHEBI:37565"/>
    </ligand>
</feature>
<dbReference type="InterPro" id="IPR024757">
    <property type="entry name" value="FtsZ_C"/>
</dbReference>
<keyword evidence="3 4" id="KW-0342">GTP-binding</keyword>
<dbReference type="SMART" id="SM00865">
    <property type="entry name" value="Tubulin_C"/>
    <property type="match status" value="1"/>
</dbReference>
<dbReference type="KEGG" id="lhf:JCM16775_1365"/>
<keyword evidence="2 4" id="KW-0547">Nucleotide-binding</keyword>
<keyword evidence="4" id="KW-0963">Cytoplasm</keyword>
<feature type="binding site" evidence="4">
    <location>
        <position position="175"/>
    </location>
    <ligand>
        <name>GTP</name>
        <dbReference type="ChEBI" id="CHEBI:37565"/>
    </ligand>
</feature>
<dbReference type="CDD" id="cd02201">
    <property type="entry name" value="FtsZ_type1"/>
    <property type="match status" value="1"/>
</dbReference>
<keyword evidence="5" id="KW-0472">Membrane</keyword>
<reference evidence="8 9" key="1">
    <citation type="submission" date="2019-07" db="EMBL/GenBank/DDBJ databases">
        <title>Complete Genome Sequence of Leptotrichia hofstadii Strain JCM16775.</title>
        <authorList>
            <person name="Watanabe S."/>
            <person name="Cui L."/>
        </authorList>
    </citation>
    <scope>NUCLEOTIDE SEQUENCE [LARGE SCALE GENOMIC DNA]</scope>
    <source>
        <strain evidence="8 9">JCM16775</strain>
    </source>
</reference>
<dbReference type="AlphaFoldDB" id="A0A510JHJ5"/>
<evidence type="ECO:0000259" key="6">
    <source>
        <dbReference type="SMART" id="SM00864"/>
    </source>
</evidence>
<dbReference type="PRINTS" id="PR00423">
    <property type="entry name" value="CELLDVISFTSZ"/>
</dbReference>
<dbReference type="OrthoDB" id="9813375at2"/>
<comment type="caution">
    <text evidence="4">Lacks conserved residue(s) required for the propagation of feature annotation.</text>
</comment>
<evidence type="ECO:0000256" key="4">
    <source>
        <dbReference type="HAMAP-Rule" id="MF_00909"/>
    </source>
</evidence>
<comment type="function">
    <text evidence="4">Essential cell division protein that forms a contractile ring structure (Z ring) at the future cell division site. The regulation of the ring assembly controls the timing and the location of cell division. One of the functions of the FtsZ ring is to recruit other cell division proteins to the septum to produce a new cell wall between the dividing cells. Binds GTP and shows GTPase activity.</text>
</comment>
<evidence type="ECO:0000313" key="8">
    <source>
        <dbReference type="EMBL" id="BBM38656.1"/>
    </source>
</evidence>
<dbReference type="GO" id="GO:0003924">
    <property type="term" value="F:GTPase activity"/>
    <property type="evidence" value="ECO:0007669"/>
    <property type="project" value="UniProtKB-UniRule"/>
</dbReference>
<dbReference type="InterPro" id="IPR018316">
    <property type="entry name" value="Tubulin/FtsZ_2-layer-sand-dom"/>
</dbReference>
<dbReference type="Gene3D" id="3.40.50.1440">
    <property type="entry name" value="Tubulin/FtsZ, GTPase domain"/>
    <property type="match status" value="1"/>
</dbReference>
<dbReference type="SMART" id="SM00864">
    <property type="entry name" value="Tubulin"/>
    <property type="match status" value="1"/>
</dbReference>
<proteinExistence type="inferred from homology"/>
<comment type="subunit">
    <text evidence="4">Homodimer. Polymerizes to form a dynamic ring structure in a strictly GTP-dependent manner. Interacts directly with several other division proteins.</text>
</comment>
<dbReference type="GO" id="GO:0032153">
    <property type="term" value="C:cell division site"/>
    <property type="evidence" value="ECO:0007669"/>
    <property type="project" value="UniProtKB-UniRule"/>
</dbReference>
<dbReference type="InterPro" id="IPR008280">
    <property type="entry name" value="Tub_FtsZ_C"/>
</dbReference>
<dbReference type="GO" id="GO:0043093">
    <property type="term" value="P:FtsZ-dependent cytokinesis"/>
    <property type="evidence" value="ECO:0007669"/>
    <property type="project" value="UniProtKB-UniRule"/>
</dbReference>
<evidence type="ECO:0000313" key="9">
    <source>
        <dbReference type="Proteomes" id="UP000321892"/>
    </source>
</evidence>
<keyword evidence="5" id="KW-1133">Transmembrane helix</keyword>
<evidence type="ECO:0000256" key="1">
    <source>
        <dbReference type="ARBA" id="ARBA00009690"/>
    </source>
</evidence>
<keyword evidence="4" id="KW-0717">Septation</keyword>
<feature type="domain" description="Tubulin/FtsZ 2-layer sandwich" evidence="7">
    <location>
        <begin position="195"/>
        <end position="305"/>
    </location>
</feature>
<dbReference type="SUPFAM" id="SSF52490">
    <property type="entry name" value="Tubulin nucleotide-binding domain-like"/>
    <property type="match status" value="1"/>
</dbReference>
<keyword evidence="9" id="KW-1185">Reference proteome</keyword>
<dbReference type="GO" id="GO:0000917">
    <property type="term" value="P:division septum assembly"/>
    <property type="evidence" value="ECO:0007669"/>
    <property type="project" value="UniProtKB-KW"/>
</dbReference>
<keyword evidence="4" id="KW-0131">Cell cycle</keyword>
<dbReference type="PANTHER" id="PTHR30314">
    <property type="entry name" value="CELL DIVISION PROTEIN FTSZ-RELATED"/>
    <property type="match status" value="1"/>
</dbReference>
<dbReference type="InterPro" id="IPR000158">
    <property type="entry name" value="Cell_div_FtsZ"/>
</dbReference>
<organism evidence="8 9">
    <name type="scientific">Leptotrichia hofstadii</name>
    <dbReference type="NCBI Taxonomy" id="157688"/>
    <lineage>
        <taxon>Bacteria</taxon>
        <taxon>Fusobacteriati</taxon>
        <taxon>Fusobacteriota</taxon>
        <taxon>Fusobacteriia</taxon>
        <taxon>Fusobacteriales</taxon>
        <taxon>Leptotrichiaceae</taxon>
        <taxon>Leptotrichia</taxon>
    </lineage>
</organism>
<dbReference type="InterPro" id="IPR045061">
    <property type="entry name" value="FtsZ/CetZ"/>
</dbReference>
<dbReference type="Pfam" id="PF00091">
    <property type="entry name" value="Tubulin"/>
    <property type="match status" value="1"/>
</dbReference>
<evidence type="ECO:0000256" key="5">
    <source>
        <dbReference type="SAM" id="Phobius"/>
    </source>
</evidence>
<dbReference type="InterPro" id="IPR036525">
    <property type="entry name" value="Tubulin/FtsZ_GTPase_sf"/>
</dbReference>
<accession>A0A510JHJ5</accession>